<reference evidence="2" key="1">
    <citation type="journal article" date="2020" name="Stud. Mycol.">
        <title>101 Dothideomycetes genomes: a test case for predicting lifestyles and emergence of pathogens.</title>
        <authorList>
            <person name="Haridas S."/>
            <person name="Albert R."/>
            <person name="Binder M."/>
            <person name="Bloem J."/>
            <person name="Labutti K."/>
            <person name="Salamov A."/>
            <person name="Andreopoulos B."/>
            <person name="Baker S."/>
            <person name="Barry K."/>
            <person name="Bills G."/>
            <person name="Bluhm B."/>
            <person name="Cannon C."/>
            <person name="Castanera R."/>
            <person name="Culley D."/>
            <person name="Daum C."/>
            <person name="Ezra D."/>
            <person name="Gonzalez J."/>
            <person name="Henrissat B."/>
            <person name="Kuo A."/>
            <person name="Liang C."/>
            <person name="Lipzen A."/>
            <person name="Lutzoni F."/>
            <person name="Magnuson J."/>
            <person name="Mondo S."/>
            <person name="Nolan M."/>
            <person name="Ohm R."/>
            <person name="Pangilinan J."/>
            <person name="Park H.-J."/>
            <person name="Ramirez L."/>
            <person name="Alfaro M."/>
            <person name="Sun H."/>
            <person name="Tritt A."/>
            <person name="Yoshinaga Y."/>
            <person name="Zwiers L.-H."/>
            <person name="Turgeon B."/>
            <person name="Goodwin S."/>
            <person name="Spatafora J."/>
            <person name="Crous P."/>
            <person name="Grigoriev I."/>
        </authorList>
    </citation>
    <scope>NUCLEOTIDE SEQUENCE</scope>
    <source>
        <strain evidence="2">CBS 107.79</strain>
    </source>
</reference>
<keyword evidence="1" id="KW-0472">Membrane</keyword>
<proteinExistence type="predicted"/>
<sequence length="372" mass="41654">MLPSTCPLTRTSPLRLNQPSRTSFWRELSRQLTFKPKTNARLPTHMVYLSPREGGTLSHVGRRSAYFMVGVLLVTGLCLIFHTILMHSIELTRNYYEDPSTMTTGPSFELFFCMLALDLLTTFILAGIFFTVAQIMACFAWKESRTSFALVPHYLDKEVQVEDVVLQKDQGVSLPYFTQRNLARRLALLFDLVVTPILGFMLFVVSTAFLEAVRDPAAFPTVRTFLLAPQAGALFGWTMCFSVNLVGVCALELKAQVRKESFKSFIAYMNSPMCFSNGYPSVTPRWFWILIALIFGTAHAVGLYQVSSMPWKDNARKYFQMGGVAVAVSGIVSCGYFLVAVCLAETKTGADDEMEYDGLETGEKSDYGSTWT</sequence>
<evidence type="ECO:0000256" key="1">
    <source>
        <dbReference type="SAM" id="Phobius"/>
    </source>
</evidence>
<gene>
    <name evidence="2" type="ORF">BU23DRAFT_97667</name>
</gene>
<accession>A0A6A5VR48</accession>
<evidence type="ECO:0000313" key="2">
    <source>
        <dbReference type="EMBL" id="KAF1979445.1"/>
    </source>
</evidence>
<feature type="transmembrane region" description="Helical" evidence="1">
    <location>
        <begin position="286"/>
        <end position="306"/>
    </location>
</feature>
<feature type="transmembrane region" description="Helical" evidence="1">
    <location>
        <begin position="230"/>
        <end position="253"/>
    </location>
</feature>
<keyword evidence="1" id="KW-0812">Transmembrane</keyword>
<keyword evidence="3" id="KW-1185">Reference proteome</keyword>
<dbReference type="Proteomes" id="UP000800036">
    <property type="component" value="Unassembled WGS sequence"/>
</dbReference>
<name>A0A6A5VR48_9PLEO</name>
<organism evidence="2 3">
    <name type="scientific">Bimuria novae-zelandiae CBS 107.79</name>
    <dbReference type="NCBI Taxonomy" id="1447943"/>
    <lineage>
        <taxon>Eukaryota</taxon>
        <taxon>Fungi</taxon>
        <taxon>Dikarya</taxon>
        <taxon>Ascomycota</taxon>
        <taxon>Pezizomycotina</taxon>
        <taxon>Dothideomycetes</taxon>
        <taxon>Pleosporomycetidae</taxon>
        <taxon>Pleosporales</taxon>
        <taxon>Massarineae</taxon>
        <taxon>Didymosphaeriaceae</taxon>
        <taxon>Bimuria</taxon>
    </lineage>
</organism>
<feature type="transmembrane region" description="Helical" evidence="1">
    <location>
        <begin position="318"/>
        <end position="344"/>
    </location>
</feature>
<feature type="transmembrane region" description="Helical" evidence="1">
    <location>
        <begin position="65"/>
        <end position="88"/>
    </location>
</feature>
<dbReference type="AlphaFoldDB" id="A0A6A5VR48"/>
<feature type="transmembrane region" description="Helical" evidence="1">
    <location>
        <begin position="108"/>
        <end position="141"/>
    </location>
</feature>
<dbReference type="EMBL" id="ML976657">
    <property type="protein sequence ID" value="KAF1979445.1"/>
    <property type="molecule type" value="Genomic_DNA"/>
</dbReference>
<protein>
    <submittedName>
        <fullName evidence="2">Uncharacterized protein</fullName>
    </submittedName>
</protein>
<feature type="transmembrane region" description="Helical" evidence="1">
    <location>
        <begin position="186"/>
        <end position="210"/>
    </location>
</feature>
<evidence type="ECO:0000313" key="3">
    <source>
        <dbReference type="Proteomes" id="UP000800036"/>
    </source>
</evidence>
<keyword evidence="1" id="KW-1133">Transmembrane helix</keyword>